<protein>
    <submittedName>
        <fullName evidence="1">Uncharacterized protein</fullName>
    </submittedName>
</protein>
<evidence type="ECO:0000313" key="2">
    <source>
        <dbReference type="Proteomes" id="UP000015105"/>
    </source>
</evidence>
<reference evidence="2" key="2">
    <citation type="journal article" date="2017" name="Nat. Plants">
        <title>The Aegilops tauschii genome reveals multiple impacts of transposons.</title>
        <authorList>
            <person name="Zhao G."/>
            <person name="Zou C."/>
            <person name="Li K."/>
            <person name="Wang K."/>
            <person name="Li T."/>
            <person name="Gao L."/>
            <person name="Zhang X."/>
            <person name="Wang H."/>
            <person name="Yang Z."/>
            <person name="Liu X."/>
            <person name="Jiang W."/>
            <person name="Mao L."/>
            <person name="Kong X."/>
            <person name="Jiao Y."/>
            <person name="Jia J."/>
        </authorList>
    </citation>
    <scope>NUCLEOTIDE SEQUENCE [LARGE SCALE GENOMIC DNA]</scope>
    <source>
        <strain evidence="2">cv. AL8/78</strain>
    </source>
</reference>
<dbReference type="Gramene" id="AET2Gv20843600.8">
    <property type="protein sequence ID" value="AET2Gv20843600.8"/>
    <property type="gene ID" value="AET2Gv20843600"/>
</dbReference>
<reference evidence="1" key="4">
    <citation type="submission" date="2019-03" db="UniProtKB">
        <authorList>
            <consortium name="EnsemblPlants"/>
        </authorList>
    </citation>
    <scope>IDENTIFICATION</scope>
</reference>
<keyword evidence="2" id="KW-1185">Reference proteome</keyword>
<proteinExistence type="predicted"/>
<accession>A0A453CGT0</accession>
<dbReference type="Proteomes" id="UP000015105">
    <property type="component" value="Chromosome 2D"/>
</dbReference>
<reference evidence="1" key="3">
    <citation type="journal article" date="2017" name="Nature">
        <title>Genome sequence of the progenitor of the wheat D genome Aegilops tauschii.</title>
        <authorList>
            <person name="Luo M.C."/>
            <person name="Gu Y.Q."/>
            <person name="Puiu D."/>
            <person name="Wang H."/>
            <person name="Twardziok S.O."/>
            <person name="Deal K.R."/>
            <person name="Huo N."/>
            <person name="Zhu T."/>
            <person name="Wang L."/>
            <person name="Wang Y."/>
            <person name="McGuire P.E."/>
            <person name="Liu S."/>
            <person name="Long H."/>
            <person name="Ramasamy R.K."/>
            <person name="Rodriguez J.C."/>
            <person name="Van S.L."/>
            <person name="Yuan L."/>
            <person name="Wang Z."/>
            <person name="Xia Z."/>
            <person name="Xiao L."/>
            <person name="Anderson O.D."/>
            <person name="Ouyang S."/>
            <person name="Liang Y."/>
            <person name="Zimin A.V."/>
            <person name="Pertea G."/>
            <person name="Qi P."/>
            <person name="Bennetzen J.L."/>
            <person name="Dai X."/>
            <person name="Dawson M.W."/>
            <person name="Muller H.G."/>
            <person name="Kugler K."/>
            <person name="Rivarola-Duarte L."/>
            <person name="Spannagl M."/>
            <person name="Mayer K.F.X."/>
            <person name="Lu F.H."/>
            <person name="Bevan M.W."/>
            <person name="Leroy P."/>
            <person name="Li P."/>
            <person name="You F.M."/>
            <person name="Sun Q."/>
            <person name="Liu Z."/>
            <person name="Lyons E."/>
            <person name="Wicker T."/>
            <person name="Salzberg S.L."/>
            <person name="Devos K.M."/>
            <person name="Dvorak J."/>
        </authorList>
    </citation>
    <scope>NUCLEOTIDE SEQUENCE [LARGE SCALE GENOMIC DNA]</scope>
    <source>
        <strain evidence="1">cv. AL8/78</strain>
    </source>
</reference>
<name>A0A453CGT0_AEGTS</name>
<evidence type="ECO:0000313" key="1">
    <source>
        <dbReference type="EnsemblPlants" id="AET2Gv20843600.8"/>
    </source>
</evidence>
<reference evidence="1" key="5">
    <citation type="journal article" date="2021" name="G3 (Bethesda)">
        <title>Aegilops tauschii genome assembly Aet v5.0 features greater sequence contiguity and improved annotation.</title>
        <authorList>
            <person name="Wang L."/>
            <person name="Zhu T."/>
            <person name="Rodriguez J.C."/>
            <person name="Deal K.R."/>
            <person name="Dubcovsky J."/>
            <person name="McGuire P.E."/>
            <person name="Lux T."/>
            <person name="Spannagl M."/>
            <person name="Mayer K.F.X."/>
            <person name="Baldrich P."/>
            <person name="Meyers B.C."/>
            <person name="Huo N."/>
            <person name="Gu Y.Q."/>
            <person name="Zhou H."/>
            <person name="Devos K.M."/>
            <person name="Bennetzen J.L."/>
            <person name="Unver T."/>
            <person name="Budak H."/>
            <person name="Gulick P.J."/>
            <person name="Galiba G."/>
            <person name="Kalapos B."/>
            <person name="Nelson D.R."/>
            <person name="Li P."/>
            <person name="You F.M."/>
            <person name="Luo M.C."/>
            <person name="Dvorak J."/>
        </authorList>
    </citation>
    <scope>NUCLEOTIDE SEQUENCE [LARGE SCALE GENOMIC DNA]</scope>
    <source>
        <strain evidence="1">cv. AL8/78</strain>
    </source>
</reference>
<reference evidence="2" key="1">
    <citation type="journal article" date="2014" name="Science">
        <title>Ancient hybridizations among the ancestral genomes of bread wheat.</title>
        <authorList>
            <consortium name="International Wheat Genome Sequencing Consortium,"/>
            <person name="Marcussen T."/>
            <person name="Sandve S.R."/>
            <person name="Heier L."/>
            <person name="Spannagl M."/>
            <person name="Pfeifer M."/>
            <person name="Jakobsen K.S."/>
            <person name="Wulff B.B."/>
            <person name="Steuernagel B."/>
            <person name="Mayer K.F."/>
            <person name="Olsen O.A."/>
        </authorList>
    </citation>
    <scope>NUCLEOTIDE SEQUENCE [LARGE SCALE GENOMIC DNA]</scope>
    <source>
        <strain evidence="2">cv. AL8/78</strain>
    </source>
</reference>
<dbReference type="EnsemblPlants" id="AET2Gv20843600.8">
    <property type="protein sequence ID" value="AET2Gv20843600.8"/>
    <property type="gene ID" value="AET2Gv20843600"/>
</dbReference>
<sequence>SLFCAFHTSTSPPSYKSTGISLPDIRPHLRAGASVCTLCYSVFSTIHCPLVEPVYCSTRTTFWFNTMLITDWYGC</sequence>
<dbReference type="AlphaFoldDB" id="A0A453CGT0"/>
<organism evidence="1 2">
    <name type="scientific">Aegilops tauschii subsp. strangulata</name>
    <name type="common">Goatgrass</name>
    <dbReference type="NCBI Taxonomy" id="200361"/>
    <lineage>
        <taxon>Eukaryota</taxon>
        <taxon>Viridiplantae</taxon>
        <taxon>Streptophyta</taxon>
        <taxon>Embryophyta</taxon>
        <taxon>Tracheophyta</taxon>
        <taxon>Spermatophyta</taxon>
        <taxon>Magnoliopsida</taxon>
        <taxon>Liliopsida</taxon>
        <taxon>Poales</taxon>
        <taxon>Poaceae</taxon>
        <taxon>BOP clade</taxon>
        <taxon>Pooideae</taxon>
        <taxon>Triticodae</taxon>
        <taxon>Triticeae</taxon>
        <taxon>Triticinae</taxon>
        <taxon>Aegilops</taxon>
    </lineage>
</organism>